<keyword evidence="10" id="KW-1015">Disulfide bond</keyword>
<evidence type="ECO:0000256" key="1">
    <source>
        <dbReference type="ARBA" id="ARBA00001947"/>
    </source>
</evidence>
<dbReference type="FunFam" id="3.40.630.10:FF:000001">
    <property type="entry name" value="Carboxypeptidase B"/>
    <property type="match status" value="1"/>
</dbReference>
<dbReference type="PROSITE" id="PS52035">
    <property type="entry name" value="PEPTIDASE_M14"/>
    <property type="match status" value="1"/>
</dbReference>
<comment type="cofactor">
    <cofactor evidence="1">
        <name>Zn(2+)</name>
        <dbReference type="ChEBI" id="CHEBI:29105"/>
    </cofactor>
</comment>
<accession>R4GBN7</accession>
<dbReference type="GO" id="GO:0006508">
    <property type="term" value="P:proteolysis"/>
    <property type="evidence" value="ECO:0000318"/>
    <property type="project" value="GO_Central"/>
</dbReference>
<dbReference type="STRING" id="28377.ENSACAP00000022721"/>
<dbReference type="PRINTS" id="PR00765">
    <property type="entry name" value="CRBOXYPTASEA"/>
</dbReference>
<dbReference type="eggNOG" id="KOG2650">
    <property type="taxonomic scope" value="Eukaryota"/>
</dbReference>
<dbReference type="PROSITE" id="PS00133">
    <property type="entry name" value="CARBOXYPEPT_ZN_2"/>
    <property type="match status" value="1"/>
</dbReference>
<dbReference type="Pfam" id="PF02244">
    <property type="entry name" value="Propep_M14"/>
    <property type="match status" value="1"/>
</dbReference>
<dbReference type="MEROPS" id="M14.003"/>
<protein>
    <recommendedName>
        <fullName evidence="12">Peptidase M14 domain-containing protein</fullName>
    </recommendedName>
</protein>
<dbReference type="GO" id="GO:0004181">
    <property type="term" value="F:metallocarboxypeptidase activity"/>
    <property type="evidence" value="ECO:0000318"/>
    <property type="project" value="GO_Central"/>
</dbReference>
<evidence type="ECO:0000256" key="9">
    <source>
        <dbReference type="ARBA" id="ARBA00023049"/>
    </source>
</evidence>
<evidence type="ECO:0000256" key="5">
    <source>
        <dbReference type="ARBA" id="ARBA00022723"/>
    </source>
</evidence>
<keyword evidence="4" id="KW-0645">Protease</keyword>
<keyword evidence="14" id="KW-1185">Reference proteome</keyword>
<dbReference type="Proteomes" id="UP000001646">
    <property type="component" value="Chromosome 3"/>
</dbReference>
<evidence type="ECO:0000259" key="12">
    <source>
        <dbReference type="PROSITE" id="PS52035"/>
    </source>
</evidence>
<dbReference type="Pfam" id="PF00246">
    <property type="entry name" value="Peptidase_M14"/>
    <property type="match status" value="1"/>
</dbReference>
<dbReference type="Bgee" id="ENSACAG00000029006">
    <property type="expression patterns" value="Expressed in liver and 7 other cell types or tissues"/>
</dbReference>
<dbReference type="InterPro" id="IPR000834">
    <property type="entry name" value="Peptidase_M14"/>
</dbReference>
<organism evidence="13 14">
    <name type="scientific">Anolis carolinensis</name>
    <name type="common">Green anole</name>
    <name type="synonym">American chameleon</name>
    <dbReference type="NCBI Taxonomy" id="28377"/>
    <lineage>
        <taxon>Eukaryota</taxon>
        <taxon>Metazoa</taxon>
        <taxon>Chordata</taxon>
        <taxon>Craniata</taxon>
        <taxon>Vertebrata</taxon>
        <taxon>Euteleostomi</taxon>
        <taxon>Lepidosauria</taxon>
        <taxon>Squamata</taxon>
        <taxon>Bifurcata</taxon>
        <taxon>Unidentata</taxon>
        <taxon>Episquamata</taxon>
        <taxon>Toxicofera</taxon>
        <taxon>Iguania</taxon>
        <taxon>Dactyloidae</taxon>
        <taxon>Anolis</taxon>
    </lineage>
</organism>
<reference evidence="13 14" key="1">
    <citation type="submission" date="2009-12" db="EMBL/GenBank/DDBJ databases">
        <title>The Genome Sequence of Anolis carolinensis (Green Anole Lizard).</title>
        <authorList>
            <consortium name="The Genome Sequencing Platform"/>
            <person name="Di Palma F."/>
            <person name="Alfoldi J."/>
            <person name="Heiman D."/>
            <person name="Young S."/>
            <person name="Grabherr M."/>
            <person name="Johnson J."/>
            <person name="Lander E.S."/>
            <person name="Lindblad-Toh K."/>
        </authorList>
    </citation>
    <scope>NUCLEOTIDE SEQUENCE [LARGE SCALE GENOMIC DNA]</scope>
    <source>
        <strain evidence="13 14">JBL SC #1</strain>
    </source>
</reference>
<evidence type="ECO:0000256" key="6">
    <source>
        <dbReference type="ARBA" id="ARBA00022729"/>
    </source>
</evidence>
<dbReference type="InParanoid" id="R4GBN7"/>
<name>R4GBN7_ANOCA</name>
<feature type="active site" description="Proton donor/acceptor" evidence="11">
    <location>
        <position position="406"/>
    </location>
</feature>
<keyword evidence="3" id="KW-0121">Carboxypeptidase</keyword>
<evidence type="ECO:0000256" key="3">
    <source>
        <dbReference type="ARBA" id="ARBA00022645"/>
    </source>
</evidence>
<dbReference type="InterPro" id="IPR036990">
    <property type="entry name" value="M14A-like_propep"/>
</dbReference>
<dbReference type="RefSeq" id="XP_003218243.4">
    <property type="nucleotide sequence ID" value="XM_003218195.4"/>
</dbReference>
<keyword evidence="6" id="KW-0732">Signal</keyword>
<dbReference type="GO" id="GO:0008270">
    <property type="term" value="F:zinc ion binding"/>
    <property type="evidence" value="ECO:0007669"/>
    <property type="project" value="InterPro"/>
</dbReference>
<dbReference type="PROSITE" id="PS00132">
    <property type="entry name" value="CARBOXYPEPT_ZN_1"/>
    <property type="match status" value="1"/>
</dbReference>
<sequence length="444" mass="51386">MLHTCQLITKQKNKYDRDQLLQSKRNMKSLLIVDLIIITFVLSSARRFDSAKVFRVKPQNEKQVNFMRNLATVIQPIDFWYPDSALQIVNQMEVDFLVSADQTENVEALLKDNNIHYEILFQNLQEDIDKQLDNKRNSTCKHSYTKYNNWPQIYSWITRIARKNPELVSRIKIGNTFENRPIYLLKIGKQRDAKKAIFVDCGIHAREWISPAFCQWFVKEAIRTYGKDSSMKNILDNMNFYIVPLVNIDGYVWSWTQDRFWRKNRSNASSNACVGVDLNRNFDVLWGTVDASKNPCEEVYCGSSPESEPETKAVTTFIHSHLSSIKAYLTIHSYSQMVLFPYGYTYDKVPNYNTLNGLAKGAAKAIASLYGKKYKYGASASTIYPSSGCSDDWAYEQGIKYSFTFELRDKGKYGFLLPESEIKETCQEIMLAVKFLANYILNQT</sequence>
<dbReference type="GeneTree" id="ENSGT00940000161551"/>
<dbReference type="Gene3D" id="3.30.70.340">
    <property type="entry name" value="Metallocarboxypeptidase-like"/>
    <property type="match status" value="1"/>
</dbReference>
<dbReference type="GeneID" id="100562415"/>
<evidence type="ECO:0000313" key="14">
    <source>
        <dbReference type="Proteomes" id="UP000001646"/>
    </source>
</evidence>
<evidence type="ECO:0000256" key="10">
    <source>
        <dbReference type="ARBA" id="ARBA00023157"/>
    </source>
</evidence>
<reference evidence="13" key="2">
    <citation type="submission" date="2025-08" db="UniProtKB">
        <authorList>
            <consortium name="Ensembl"/>
        </authorList>
    </citation>
    <scope>IDENTIFICATION</scope>
</reference>
<dbReference type="AlphaFoldDB" id="R4GBN7"/>
<evidence type="ECO:0000256" key="7">
    <source>
        <dbReference type="ARBA" id="ARBA00022801"/>
    </source>
</evidence>
<dbReference type="PANTHER" id="PTHR11705">
    <property type="entry name" value="PROTEASE FAMILY M14 CARBOXYPEPTIDASE A,B"/>
    <property type="match status" value="1"/>
</dbReference>
<dbReference type="InterPro" id="IPR057247">
    <property type="entry name" value="CARBOXYPEPT_ZN_2"/>
</dbReference>
<dbReference type="InterPro" id="IPR003146">
    <property type="entry name" value="M14A_act_pep"/>
</dbReference>
<dbReference type="HOGENOM" id="CLU_019326_0_0_1"/>
<dbReference type="SUPFAM" id="SSF53187">
    <property type="entry name" value="Zn-dependent exopeptidases"/>
    <property type="match status" value="1"/>
</dbReference>
<dbReference type="GO" id="GO:0005615">
    <property type="term" value="C:extracellular space"/>
    <property type="evidence" value="ECO:0000318"/>
    <property type="project" value="GO_Central"/>
</dbReference>
<feature type="domain" description="Peptidase M14" evidence="12">
    <location>
        <begin position="146"/>
        <end position="440"/>
    </location>
</feature>
<evidence type="ECO:0000313" key="13">
    <source>
        <dbReference type="Ensembl" id="ENSACAP00000022721.1"/>
    </source>
</evidence>
<dbReference type="SMART" id="SM00631">
    <property type="entry name" value="Zn_pept"/>
    <property type="match status" value="1"/>
</dbReference>
<evidence type="ECO:0000256" key="11">
    <source>
        <dbReference type="PROSITE-ProRule" id="PRU01379"/>
    </source>
</evidence>
<reference evidence="13" key="3">
    <citation type="submission" date="2025-09" db="UniProtKB">
        <authorList>
            <consortium name="Ensembl"/>
        </authorList>
    </citation>
    <scope>IDENTIFICATION</scope>
</reference>
<dbReference type="SUPFAM" id="SSF54897">
    <property type="entry name" value="Protease propeptides/inhibitors"/>
    <property type="match status" value="1"/>
</dbReference>
<keyword evidence="5" id="KW-0479">Metal-binding</keyword>
<dbReference type="PANTHER" id="PTHR11705:SF65">
    <property type="entry name" value="MAST CELL CARBOXYPEPTIDASE A"/>
    <property type="match status" value="1"/>
</dbReference>
<comment type="similarity">
    <text evidence="2 11">Belongs to the peptidase M14 family.</text>
</comment>
<dbReference type="FunFam" id="3.30.70.340:FF:000002">
    <property type="entry name" value="Carboxypeptidase A"/>
    <property type="match status" value="1"/>
</dbReference>
<dbReference type="Ensembl" id="ENSACAT00000030139.2">
    <property type="protein sequence ID" value="ENSACAP00000022721.1"/>
    <property type="gene ID" value="ENSACAG00000029006.2"/>
</dbReference>
<dbReference type="Gene3D" id="3.40.630.10">
    <property type="entry name" value="Zn peptidases"/>
    <property type="match status" value="1"/>
</dbReference>
<evidence type="ECO:0000256" key="8">
    <source>
        <dbReference type="ARBA" id="ARBA00022833"/>
    </source>
</evidence>
<keyword evidence="8" id="KW-0862">Zinc</keyword>
<gene>
    <name evidence="13" type="primary">LOC100562415</name>
</gene>
<keyword evidence="7" id="KW-0378">Hydrolase</keyword>
<evidence type="ECO:0000256" key="2">
    <source>
        <dbReference type="ARBA" id="ARBA00005988"/>
    </source>
</evidence>
<dbReference type="InterPro" id="IPR057246">
    <property type="entry name" value="CARBOXYPEPT_ZN_1"/>
</dbReference>
<proteinExistence type="inferred from homology"/>
<keyword evidence="9" id="KW-0482">Metalloprotease</keyword>
<dbReference type="KEGG" id="acs:100562415"/>
<evidence type="ECO:0000256" key="4">
    <source>
        <dbReference type="ARBA" id="ARBA00022670"/>
    </source>
</evidence>